<organism evidence="3 4">
    <name type="scientific">Spirosoma foliorum</name>
    <dbReference type="NCBI Taxonomy" id="2710596"/>
    <lineage>
        <taxon>Bacteria</taxon>
        <taxon>Pseudomonadati</taxon>
        <taxon>Bacteroidota</taxon>
        <taxon>Cytophagia</taxon>
        <taxon>Cytophagales</taxon>
        <taxon>Cytophagaceae</taxon>
        <taxon>Spirosoma</taxon>
    </lineage>
</organism>
<dbReference type="Pfam" id="PF20155">
    <property type="entry name" value="TMP_3"/>
    <property type="match status" value="1"/>
</dbReference>
<evidence type="ECO:0000313" key="4">
    <source>
        <dbReference type="Proteomes" id="UP000515369"/>
    </source>
</evidence>
<dbReference type="Proteomes" id="UP000515369">
    <property type="component" value="Chromosome"/>
</dbReference>
<dbReference type="InterPro" id="IPR013491">
    <property type="entry name" value="Tape_meas_N"/>
</dbReference>
<evidence type="ECO:0000256" key="1">
    <source>
        <dbReference type="SAM" id="Coils"/>
    </source>
</evidence>
<keyword evidence="1" id="KW-0175">Coiled coil</keyword>
<proteinExistence type="predicted"/>
<dbReference type="RefSeq" id="WP_182463725.1">
    <property type="nucleotide sequence ID" value="NZ_CP059732.1"/>
</dbReference>
<gene>
    <name evidence="3" type="ORF">H3H32_16430</name>
</gene>
<protein>
    <submittedName>
        <fullName evidence="3">Tape measure protein</fullName>
    </submittedName>
</protein>
<feature type="coiled-coil region" evidence="1">
    <location>
        <begin position="663"/>
        <end position="721"/>
    </location>
</feature>
<evidence type="ECO:0000313" key="3">
    <source>
        <dbReference type="EMBL" id="QMW06356.1"/>
    </source>
</evidence>
<dbReference type="KEGG" id="sfol:H3H32_16430"/>
<dbReference type="EMBL" id="CP059732">
    <property type="protein sequence ID" value="QMW06356.1"/>
    <property type="molecule type" value="Genomic_DNA"/>
</dbReference>
<feature type="domain" description="Tape measure protein N-terminal" evidence="2">
    <location>
        <begin position="268"/>
        <end position="457"/>
    </location>
</feature>
<name>A0A7G5H5G4_9BACT</name>
<dbReference type="AlphaFoldDB" id="A0A7G5H5G4"/>
<sequence length="1129" mass="125334">MNAVLFEDLANTGDIIKSIAKLEAANAKFADSAVAQNERVAQSLKSVRDEAIALREQISNQSSAKIGGNSGLSGLKDDVKKLTQAEKDYQAVLSRNQQLLNLNSASVAAMKKRVADLKTEYNNLDRAEEKNVARQKEISKELRQTSTVLNTLTKVTLEATKANIVAQNSYNSLDRATQKLRQDLKNLENGFDPLTGKINQHNRIAVEMQKQIDKNSKALLNADRQMGLSQRNVGNYASVVKEIAGELVGFSSLAGGVAIAFEAIKVGVTIMGEMERANQGLKAASRDNADFVRSQQFLISLADKLGVEYHTLIDNYKKLKGATRDTVLEGRATEKIFTAISTAGAKLGLTTETIEGTLKALTDMISKGSIQAEELKGQLGDRLPGALRLLSEALGVSQTKLLKMMESGELLATDVLPKLAGKLGETYSLDTNQKIENMAAGVARVKNETALLLDTFNNNSRITSFFGAISTGIANVLRDARLALQDGSLGDFLLMFTPAHLLSSSLGDRIGRRRAADQTMSDFNGMEPAKRKKLIQDLITQEADLRREGETKMAEDIQSLRLRLQRQNIKLELAERQAASRQESIEARANVERNEADLARFQAQSVKKRTAEIIALEKQLAADPKNEVLKAKLDVYRRLDAEQKAKDKEVKDRLKPANDDTELEKLDKQIKDIEKTLQSQALADLKAGRAITIDQKLVDRVTELKRQFEAIKETMEQVENGTYNKKRVTSTINPIATSDLDRIGERPYVDYSLTRQGKQLTEAEIRDAAAKRLADQTKNLADQAGIMVEYDTKRRRLEYDFNNDLHGLTQQRKVDLMTLLAQMEEAERKGDKDEVQRLKDKYAQMMEADRDYLQTKQQIQEKYYEVGASLINGLFDIEQQKNQNRLTALEKQKEYELSTVGDNEAAKAAIEKKYDAQSKQIQHQQDVAARNQALFNIAISTAVEVSKSLSKPGLAIAIALLGAVQAGIVLAKPLPQYKDGKNVSDLYEGPAEVGEAGRELLFRDGQPTLIDKPSIIQVKRRDIILPNPLTERMLSDERAWEANGLLHRSNLQKQAVASLSQNRELYQTRMISAAMGFRGPSAGAIGKAVGNEIAKHPKNLLSWDKHGFNVSVQEANTRRKIQKDKHRLS</sequence>
<keyword evidence="4" id="KW-1185">Reference proteome</keyword>
<reference evidence="3 4" key="1">
    <citation type="submission" date="2020-07" db="EMBL/GenBank/DDBJ databases">
        <title>Spirosoma foliorum sp. nov., isolated from the leaves on the Nejang mountain Korea, Republic of.</title>
        <authorList>
            <person name="Ho H."/>
            <person name="Lee Y.-J."/>
            <person name="Nurcahyanto D.-A."/>
            <person name="Kim S.-G."/>
        </authorList>
    </citation>
    <scope>NUCLEOTIDE SEQUENCE [LARGE SCALE GENOMIC DNA]</scope>
    <source>
        <strain evidence="3 4">PL0136</strain>
    </source>
</reference>
<evidence type="ECO:0000259" key="2">
    <source>
        <dbReference type="Pfam" id="PF20155"/>
    </source>
</evidence>
<dbReference type="NCBIfam" id="TIGR02675">
    <property type="entry name" value="tape_meas_nterm"/>
    <property type="match status" value="1"/>
</dbReference>
<feature type="coiled-coil region" evidence="1">
    <location>
        <begin position="82"/>
        <end position="144"/>
    </location>
</feature>
<feature type="coiled-coil region" evidence="1">
    <location>
        <begin position="821"/>
        <end position="848"/>
    </location>
</feature>
<accession>A0A7G5H5G4</accession>